<dbReference type="InterPro" id="IPR002734">
    <property type="entry name" value="RibDG_C"/>
</dbReference>
<name>A0A849SN96_UNCEI</name>
<dbReference type="EMBL" id="JABFRW010000184">
    <property type="protein sequence ID" value="NOT35273.1"/>
    <property type="molecule type" value="Genomic_DNA"/>
</dbReference>
<comment type="caution">
    <text evidence="2">The sequence shown here is derived from an EMBL/GenBank/DDBJ whole genome shotgun (WGS) entry which is preliminary data.</text>
</comment>
<dbReference type="AlphaFoldDB" id="A0A849SN96"/>
<evidence type="ECO:0000259" key="1">
    <source>
        <dbReference type="Pfam" id="PF01872"/>
    </source>
</evidence>
<accession>A0A849SN96</accession>
<gene>
    <name evidence="2" type="ORF">HOP12_14105</name>
</gene>
<dbReference type="SUPFAM" id="SSF53597">
    <property type="entry name" value="Dihydrofolate reductase-like"/>
    <property type="match status" value="1"/>
</dbReference>
<dbReference type="PANTHER" id="PTHR38011">
    <property type="entry name" value="DIHYDROFOLATE REDUCTASE FAMILY PROTEIN (AFU_ORTHOLOGUE AFUA_8G06820)"/>
    <property type="match status" value="1"/>
</dbReference>
<proteinExistence type="predicted"/>
<dbReference type="GO" id="GO:0008703">
    <property type="term" value="F:5-amino-6-(5-phosphoribosylamino)uracil reductase activity"/>
    <property type="evidence" value="ECO:0007669"/>
    <property type="project" value="InterPro"/>
</dbReference>
<reference evidence="2 3" key="1">
    <citation type="submission" date="2020-04" db="EMBL/GenBank/DDBJ databases">
        <title>Metagenomic profiling of ammonia- and methane-oxidizing microorganisms in a Dutch drinking water treatment plant.</title>
        <authorList>
            <person name="Poghosyan L."/>
            <person name="Leucker S."/>
        </authorList>
    </citation>
    <scope>NUCLEOTIDE SEQUENCE [LARGE SCALE GENOMIC DNA]</scope>
    <source>
        <strain evidence="2">S-RSF-IL-03</strain>
    </source>
</reference>
<evidence type="ECO:0000313" key="2">
    <source>
        <dbReference type="EMBL" id="NOT35273.1"/>
    </source>
</evidence>
<dbReference type="Pfam" id="PF01872">
    <property type="entry name" value="RibD_C"/>
    <property type="match status" value="1"/>
</dbReference>
<dbReference type="InterPro" id="IPR024072">
    <property type="entry name" value="DHFR-like_dom_sf"/>
</dbReference>
<sequence length="170" mass="17988">MRRVRLSVATSLDGYIAGPNGESDWIVMDPDMDFGALMGAFDTVLLGRKTYEATRHHGGGGMPGVQAYVFSRTLRQEDCPGVIVSADPAATVTALKSTPGKDIWLFGGGGLFGSLLKLGLVDSVEVAVIPVLLGAGLPLLPNASMQSKLRLAKHRIYEKTGTVSLEYVPA</sequence>
<evidence type="ECO:0000313" key="3">
    <source>
        <dbReference type="Proteomes" id="UP000580839"/>
    </source>
</evidence>
<dbReference type="InterPro" id="IPR050765">
    <property type="entry name" value="Riboflavin_Biosynth_HTPR"/>
</dbReference>
<dbReference type="Gene3D" id="3.40.430.10">
    <property type="entry name" value="Dihydrofolate Reductase, subunit A"/>
    <property type="match status" value="1"/>
</dbReference>
<dbReference type="Proteomes" id="UP000580839">
    <property type="component" value="Unassembled WGS sequence"/>
</dbReference>
<protein>
    <submittedName>
        <fullName evidence="2">Dihydrofolate reductase</fullName>
    </submittedName>
</protein>
<organism evidence="2 3">
    <name type="scientific">Eiseniibacteriota bacterium</name>
    <dbReference type="NCBI Taxonomy" id="2212470"/>
    <lineage>
        <taxon>Bacteria</taxon>
        <taxon>Candidatus Eiseniibacteriota</taxon>
    </lineage>
</organism>
<dbReference type="GO" id="GO:0009231">
    <property type="term" value="P:riboflavin biosynthetic process"/>
    <property type="evidence" value="ECO:0007669"/>
    <property type="project" value="InterPro"/>
</dbReference>
<dbReference type="PANTHER" id="PTHR38011:SF11">
    <property type="entry name" value="2,5-DIAMINO-6-RIBOSYLAMINO-4(3H)-PYRIMIDINONE 5'-PHOSPHATE REDUCTASE"/>
    <property type="match status" value="1"/>
</dbReference>
<feature type="domain" description="Bacterial bifunctional deaminase-reductase C-terminal" evidence="1">
    <location>
        <begin position="4"/>
        <end position="156"/>
    </location>
</feature>